<evidence type="ECO:0000313" key="2">
    <source>
        <dbReference type="EMBL" id="CAA9529958.1"/>
    </source>
</evidence>
<dbReference type="EMBL" id="CADCVN010001362">
    <property type="protein sequence ID" value="CAA9529958.1"/>
    <property type="molecule type" value="Genomic_DNA"/>
</dbReference>
<gene>
    <name evidence="2" type="ORF">AVDCRST_MAG96-3485</name>
</gene>
<dbReference type="GO" id="GO:0003677">
    <property type="term" value="F:DNA binding"/>
    <property type="evidence" value="ECO:0007669"/>
    <property type="project" value="InterPro"/>
</dbReference>
<accession>A0A6J4TQX9</accession>
<dbReference type="AlphaFoldDB" id="A0A6J4TQX9"/>
<sequence length="401" mass="47277">MYRFVVEKDRSSICNKTYLLKMLPEFYQNHLKSQLSTAEFIFLKILLNLLQLIKKVNLERLANALPLAIKFESRRKRIQRFLSLPNLTIDKIWFPLVTTWLETYFTKESLIYVAIDRTNWSCINLLMISVVWDKRSFPIYFELLPKLGSSNISEQQKALAQVMPLFQNYQACVLGDREFCSVKLARYLQSQGVYFCLRLRKNEFIEVEKDIWVELNNLGLTPGTSYFIKGIKVTKTKGFISFNVACKWKRKLLGVSPKEGWFILTNLSNLEDAIAAYKRRFNIEEMFRDFKKGGYNLEDTHLEGQRLISLIILIAIAYTSATIQGQQIKRKGLQKYIARVKEYARNERRHSSFYIGLYGQTWLNFKQLCLELVTELMKLNRNKLKYYQRGLRAMKLIESIF</sequence>
<dbReference type="SUPFAM" id="SSF53098">
    <property type="entry name" value="Ribonuclease H-like"/>
    <property type="match status" value="1"/>
</dbReference>
<dbReference type="NCBIfam" id="NF033591">
    <property type="entry name" value="transpos_IS4_2"/>
    <property type="match status" value="1"/>
</dbReference>
<dbReference type="PANTHER" id="PTHR37319">
    <property type="entry name" value="TRANSPOSASE"/>
    <property type="match status" value="1"/>
</dbReference>
<dbReference type="InterPro" id="IPR047658">
    <property type="entry name" value="IS4-like_transpos"/>
</dbReference>
<dbReference type="Gene3D" id="3.90.350.10">
    <property type="entry name" value="Transposase Inhibitor Protein From Tn5, Chain A, domain 1"/>
    <property type="match status" value="1"/>
</dbReference>
<name>A0A6J4TQX9_9BACT</name>
<dbReference type="GO" id="GO:0004803">
    <property type="term" value="F:transposase activity"/>
    <property type="evidence" value="ECO:0007669"/>
    <property type="project" value="InterPro"/>
</dbReference>
<dbReference type="Pfam" id="PF01609">
    <property type="entry name" value="DDE_Tnp_1"/>
    <property type="match status" value="1"/>
</dbReference>
<evidence type="ECO:0000259" key="1">
    <source>
        <dbReference type="Pfam" id="PF01609"/>
    </source>
</evidence>
<dbReference type="InterPro" id="IPR047768">
    <property type="entry name" value="Tn5p-like"/>
</dbReference>
<dbReference type="GO" id="GO:0006313">
    <property type="term" value="P:DNA transposition"/>
    <property type="evidence" value="ECO:0007669"/>
    <property type="project" value="InterPro"/>
</dbReference>
<proteinExistence type="predicted"/>
<protein>
    <submittedName>
        <fullName evidence="2">Mobile element protein</fullName>
    </submittedName>
</protein>
<dbReference type="PANTHER" id="PTHR37319:SF1">
    <property type="entry name" value="TRANSPOSASE TN5 DIMERISATION DOMAIN-CONTAINING PROTEIN"/>
    <property type="match status" value="1"/>
</dbReference>
<organism evidence="2">
    <name type="scientific">uncultured Segetibacter sp</name>
    <dbReference type="NCBI Taxonomy" id="481133"/>
    <lineage>
        <taxon>Bacteria</taxon>
        <taxon>Pseudomonadati</taxon>
        <taxon>Bacteroidota</taxon>
        <taxon>Chitinophagia</taxon>
        <taxon>Chitinophagales</taxon>
        <taxon>Chitinophagaceae</taxon>
        <taxon>Segetibacter</taxon>
        <taxon>environmental samples</taxon>
    </lineage>
</organism>
<dbReference type="InterPro" id="IPR012337">
    <property type="entry name" value="RNaseH-like_sf"/>
</dbReference>
<feature type="domain" description="Transposase IS4-like" evidence="1">
    <location>
        <begin position="129"/>
        <end position="318"/>
    </location>
</feature>
<reference evidence="2" key="1">
    <citation type="submission" date="2020-02" db="EMBL/GenBank/DDBJ databases">
        <authorList>
            <person name="Meier V. D."/>
        </authorList>
    </citation>
    <scope>NUCLEOTIDE SEQUENCE</scope>
    <source>
        <strain evidence="2">AVDCRST_MAG96</strain>
    </source>
</reference>
<dbReference type="InterPro" id="IPR002559">
    <property type="entry name" value="Transposase_11"/>
</dbReference>